<dbReference type="InterPro" id="IPR015424">
    <property type="entry name" value="PyrdxlP-dep_Trfase"/>
</dbReference>
<evidence type="ECO:0000256" key="6">
    <source>
        <dbReference type="RuleBase" id="RU000481"/>
    </source>
</evidence>
<protein>
    <recommendedName>
        <fullName evidence="6">Aminotransferase</fullName>
        <ecNumber evidence="6">2.6.1.-</ecNumber>
    </recommendedName>
</protein>
<dbReference type="SUPFAM" id="SSF53383">
    <property type="entry name" value="PLP-dependent transferases"/>
    <property type="match status" value="1"/>
</dbReference>
<evidence type="ECO:0000256" key="1">
    <source>
        <dbReference type="ARBA" id="ARBA00001933"/>
    </source>
</evidence>
<dbReference type="GO" id="GO:0030170">
    <property type="term" value="F:pyridoxal phosphate binding"/>
    <property type="evidence" value="ECO:0007669"/>
    <property type="project" value="InterPro"/>
</dbReference>
<evidence type="ECO:0000256" key="4">
    <source>
        <dbReference type="ARBA" id="ARBA00022679"/>
    </source>
</evidence>
<dbReference type="InterPro" id="IPR050596">
    <property type="entry name" value="AspAT/PAT-like"/>
</dbReference>
<dbReference type="GO" id="GO:0006520">
    <property type="term" value="P:amino acid metabolic process"/>
    <property type="evidence" value="ECO:0007669"/>
    <property type="project" value="InterPro"/>
</dbReference>
<evidence type="ECO:0000256" key="5">
    <source>
        <dbReference type="ARBA" id="ARBA00022898"/>
    </source>
</evidence>
<dbReference type="PANTHER" id="PTHR46383:SF1">
    <property type="entry name" value="ASPARTATE AMINOTRANSFERASE"/>
    <property type="match status" value="1"/>
</dbReference>
<dbReference type="PANTHER" id="PTHR46383">
    <property type="entry name" value="ASPARTATE AMINOTRANSFERASE"/>
    <property type="match status" value="1"/>
</dbReference>
<proteinExistence type="inferred from homology"/>
<evidence type="ECO:0000256" key="3">
    <source>
        <dbReference type="ARBA" id="ARBA00022576"/>
    </source>
</evidence>
<dbReference type="InterPro" id="IPR004839">
    <property type="entry name" value="Aminotransferase_I/II_large"/>
</dbReference>
<dbReference type="PRINTS" id="PR00753">
    <property type="entry name" value="ACCSYNTHASE"/>
</dbReference>
<organism evidence="8 9">
    <name type="scientific">Clostridium butyricum</name>
    <dbReference type="NCBI Taxonomy" id="1492"/>
    <lineage>
        <taxon>Bacteria</taxon>
        <taxon>Bacillati</taxon>
        <taxon>Bacillota</taxon>
        <taxon>Clostridia</taxon>
        <taxon>Eubacteriales</taxon>
        <taxon>Clostridiaceae</taxon>
        <taxon>Clostridium</taxon>
    </lineage>
</organism>
<feature type="domain" description="Aminotransferase class I/classII large" evidence="7">
    <location>
        <begin position="31"/>
        <end position="389"/>
    </location>
</feature>
<dbReference type="InterPro" id="IPR004838">
    <property type="entry name" value="NHTrfase_class1_PyrdxlP-BS"/>
</dbReference>
<reference evidence="8 9" key="1">
    <citation type="submission" date="2019-07" db="EMBL/GenBank/DDBJ databases">
        <title>Whole genome shotgun sequence of Clostridium butyricum NBRC 3858.</title>
        <authorList>
            <person name="Hosoyama A."/>
            <person name="Uohara A."/>
            <person name="Ohji S."/>
            <person name="Ichikawa N."/>
        </authorList>
    </citation>
    <scope>NUCLEOTIDE SEQUENCE [LARGE SCALE GENOMIC DNA]</scope>
    <source>
        <strain evidence="8 9">NBRC 3858</strain>
    </source>
</reference>
<comment type="similarity">
    <text evidence="2 6">Belongs to the class-I pyridoxal-phosphate-dependent aminotransferase family.</text>
</comment>
<dbReference type="AlphaFoldDB" id="A0A512TIP6"/>
<dbReference type="Proteomes" id="UP000321089">
    <property type="component" value="Unassembled WGS sequence"/>
</dbReference>
<evidence type="ECO:0000313" key="8">
    <source>
        <dbReference type="EMBL" id="GEQ20085.1"/>
    </source>
</evidence>
<keyword evidence="3 6" id="KW-0032">Aminotransferase</keyword>
<dbReference type="FunFam" id="3.40.640.10:FF:000033">
    <property type="entry name" value="Aspartate aminotransferase"/>
    <property type="match status" value="1"/>
</dbReference>
<name>A0A512TIP6_CLOBU</name>
<dbReference type="EC" id="2.6.1.-" evidence="6"/>
<comment type="caution">
    <text evidence="8">The sequence shown here is derived from an EMBL/GenBank/DDBJ whole genome shotgun (WGS) entry which is preliminary data.</text>
</comment>
<dbReference type="GO" id="GO:0008483">
    <property type="term" value="F:transaminase activity"/>
    <property type="evidence" value="ECO:0007669"/>
    <property type="project" value="UniProtKB-KW"/>
</dbReference>
<sequence length="397" mass="44070">MNLSKKAGNISPSITLSITAKANELKAQGVDVVSFGAGEPDFNTPQNIINAAIKAMQDGKTKYTPAGGILELKKTICKKFKEDNGLDYTTDQITISTGAKQCLANVFMAILNPGDEILIPIPYWVSYPELVKLADGVPVFVETLKENNYKYTIEDLEKAVSDKTKAILINSPNNPTGTIYNREELIEIAEFAKKHDLLIISDEIYEKLIYDGEKHISIASLSEDAFERTVVINGVSKTYAMTGWRLGYMAASKEITKLMTSIQSHMTSNVNTIAQYAAIEALNGPIEDLNTMVKEFERRRNFMVDRLSKIDGVSIIKPSGAFYIMVNISSYFNTIFKGEEIKNSLDFSRVLLDEEKVAVIPGAGFGLDEYIRLSYATSMDIIETGIDRIAMFINKIK</sequence>
<dbReference type="RefSeq" id="WP_146867934.1">
    <property type="nucleotide sequence ID" value="NZ_BKBC01000005.1"/>
</dbReference>
<dbReference type="Pfam" id="PF00155">
    <property type="entry name" value="Aminotran_1_2"/>
    <property type="match status" value="1"/>
</dbReference>
<gene>
    <name evidence="8" type="primary">aspB_1</name>
    <name evidence="8" type="ORF">CBU02nite_05910</name>
</gene>
<keyword evidence="5" id="KW-0663">Pyridoxal phosphate</keyword>
<dbReference type="EMBL" id="BKBC01000005">
    <property type="protein sequence ID" value="GEQ20085.1"/>
    <property type="molecule type" value="Genomic_DNA"/>
</dbReference>
<accession>A0A512TIP6</accession>
<dbReference type="PROSITE" id="PS00105">
    <property type="entry name" value="AA_TRANSFER_CLASS_1"/>
    <property type="match status" value="1"/>
</dbReference>
<dbReference type="InterPro" id="IPR015422">
    <property type="entry name" value="PyrdxlP-dep_Trfase_small"/>
</dbReference>
<evidence type="ECO:0000313" key="9">
    <source>
        <dbReference type="Proteomes" id="UP000321089"/>
    </source>
</evidence>
<dbReference type="InterPro" id="IPR015421">
    <property type="entry name" value="PyrdxlP-dep_Trfase_major"/>
</dbReference>
<keyword evidence="4 6" id="KW-0808">Transferase</keyword>
<dbReference type="Gene3D" id="3.90.1150.10">
    <property type="entry name" value="Aspartate Aminotransferase, domain 1"/>
    <property type="match status" value="1"/>
</dbReference>
<evidence type="ECO:0000259" key="7">
    <source>
        <dbReference type="Pfam" id="PF00155"/>
    </source>
</evidence>
<dbReference type="CDD" id="cd00609">
    <property type="entry name" value="AAT_like"/>
    <property type="match status" value="1"/>
</dbReference>
<comment type="cofactor">
    <cofactor evidence="1 6">
        <name>pyridoxal 5'-phosphate</name>
        <dbReference type="ChEBI" id="CHEBI:597326"/>
    </cofactor>
</comment>
<evidence type="ECO:0000256" key="2">
    <source>
        <dbReference type="ARBA" id="ARBA00007441"/>
    </source>
</evidence>
<dbReference type="Gene3D" id="3.40.640.10">
    <property type="entry name" value="Type I PLP-dependent aspartate aminotransferase-like (Major domain)"/>
    <property type="match status" value="1"/>
</dbReference>